<dbReference type="SUPFAM" id="SSF46689">
    <property type="entry name" value="Homeodomain-like"/>
    <property type="match status" value="1"/>
</dbReference>
<feature type="compositionally biased region" description="Polar residues" evidence="6">
    <location>
        <begin position="252"/>
        <end position="262"/>
    </location>
</feature>
<dbReference type="InterPro" id="IPR050224">
    <property type="entry name" value="TALE_homeobox"/>
</dbReference>
<feature type="region of interest" description="Disordered" evidence="6">
    <location>
        <begin position="235"/>
        <end position="270"/>
    </location>
</feature>
<evidence type="ECO:0000256" key="6">
    <source>
        <dbReference type="SAM" id="MobiDB-lite"/>
    </source>
</evidence>
<keyword evidence="3 5" id="KW-0539">Nucleus</keyword>
<feature type="DNA-binding region" description="Homeobox" evidence="5">
    <location>
        <begin position="186"/>
        <end position="248"/>
    </location>
</feature>
<dbReference type="GO" id="GO:0005634">
    <property type="term" value="C:nucleus"/>
    <property type="evidence" value="ECO:0007669"/>
    <property type="project" value="UniProtKB-SubCell"/>
</dbReference>
<dbReference type="InterPro" id="IPR001356">
    <property type="entry name" value="HD"/>
</dbReference>
<dbReference type="Gene3D" id="1.10.10.60">
    <property type="entry name" value="Homeodomain-like"/>
    <property type="match status" value="1"/>
</dbReference>
<evidence type="ECO:0000313" key="10">
    <source>
        <dbReference type="Proteomes" id="UP000193144"/>
    </source>
</evidence>
<dbReference type="OrthoDB" id="5399138at2759"/>
<dbReference type="PROSITE" id="PS00028">
    <property type="entry name" value="ZINC_FINGER_C2H2_1"/>
    <property type="match status" value="1"/>
</dbReference>
<dbReference type="PROSITE" id="PS50071">
    <property type="entry name" value="HOMEOBOX_2"/>
    <property type="match status" value="1"/>
</dbReference>
<dbReference type="AlphaFoldDB" id="A0A1Y1ZS37"/>
<keyword evidence="4" id="KW-0862">Zinc</keyword>
<dbReference type="InterPro" id="IPR009057">
    <property type="entry name" value="Homeodomain-like_sf"/>
</dbReference>
<evidence type="ECO:0000313" key="9">
    <source>
        <dbReference type="EMBL" id="ORY13018.1"/>
    </source>
</evidence>
<evidence type="ECO:0000256" key="3">
    <source>
        <dbReference type="ARBA" id="ARBA00023242"/>
    </source>
</evidence>
<feature type="region of interest" description="Disordered" evidence="6">
    <location>
        <begin position="308"/>
        <end position="331"/>
    </location>
</feature>
<comment type="caution">
    <text evidence="9">The sequence shown here is derived from an EMBL/GenBank/DDBJ whole genome shotgun (WGS) entry which is preliminary data.</text>
</comment>
<dbReference type="PROSITE" id="PS50157">
    <property type="entry name" value="ZINC_FINGER_C2H2_2"/>
    <property type="match status" value="1"/>
</dbReference>
<gene>
    <name evidence="9" type="ORF">BCR34DRAFT_562609</name>
</gene>
<dbReference type="Proteomes" id="UP000193144">
    <property type="component" value="Unassembled WGS sequence"/>
</dbReference>
<dbReference type="GO" id="GO:0008270">
    <property type="term" value="F:zinc ion binding"/>
    <property type="evidence" value="ECO:0007669"/>
    <property type="project" value="UniProtKB-KW"/>
</dbReference>
<proteinExistence type="predicted"/>
<feature type="compositionally biased region" description="Basic residues" evidence="6">
    <location>
        <begin position="240"/>
        <end position="250"/>
    </location>
</feature>
<evidence type="ECO:0000256" key="4">
    <source>
        <dbReference type="PROSITE-ProRule" id="PRU00042"/>
    </source>
</evidence>
<dbReference type="PANTHER" id="PTHR11850">
    <property type="entry name" value="HOMEOBOX PROTEIN TRANSCRIPTION FACTORS"/>
    <property type="match status" value="1"/>
</dbReference>
<feature type="domain" description="Homeobox" evidence="7">
    <location>
        <begin position="184"/>
        <end position="247"/>
    </location>
</feature>
<dbReference type="InterPro" id="IPR013087">
    <property type="entry name" value="Znf_C2H2_type"/>
</dbReference>
<evidence type="ECO:0000256" key="5">
    <source>
        <dbReference type="PROSITE-ProRule" id="PRU00108"/>
    </source>
</evidence>
<keyword evidence="1 5" id="KW-0238">DNA-binding</keyword>
<name>A0A1Y1ZS37_9PLEO</name>
<evidence type="ECO:0000256" key="1">
    <source>
        <dbReference type="ARBA" id="ARBA00023125"/>
    </source>
</evidence>
<evidence type="ECO:0000259" key="7">
    <source>
        <dbReference type="PROSITE" id="PS50071"/>
    </source>
</evidence>
<dbReference type="EMBL" id="MCFA01000045">
    <property type="protein sequence ID" value="ORY13018.1"/>
    <property type="molecule type" value="Genomic_DNA"/>
</dbReference>
<reference evidence="9 10" key="1">
    <citation type="submission" date="2016-07" db="EMBL/GenBank/DDBJ databases">
        <title>Pervasive Adenine N6-methylation of Active Genes in Fungi.</title>
        <authorList>
            <consortium name="DOE Joint Genome Institute"/>
            <person name="Mondo S.J."/>
            <person name="Dannebaum R.O."/>
            <person name="Kuo R.C."/>
            <person name="Labutti K."/>
            <person name="Haridas S."/>
            <person name="Kuo A."/>
            <person name="Salamov A."/>
            <person name="Ahrendt S.R."/>
            <person name="Lipzen A."/>
            <person name="Sullivan W."/>
            <person name="Andreopoulos W.B."/>
            <person name="Clum A."/>
            <person name="Lindquist E."/>
            <person name="Daum C."/>
            <person name="Ramamoorthy G.K."/>
            <person name="Gryganskyi A."/>
            <person name="Culley D."/>
            <person name="Magnuson J.K."/>
            <person name="James T.Y."/>
            <person name="O'Malley M.A."/>
            <person name="Stajich J.E."/>
            <person name="Spatafora J.W."/>
            <person name="Visel A."/>
            <person name="Grigoriev I.V."/>
        </authorList>
    </citation>
    <scope>NUCLEOTIDE SEQUENCE [LARGE SCALE GENOMIC DNA]</scope>
    <source>
        <strain evidence="9 10">CBS 115471</strain>
    </source>
</reference>
<feature type="compositionally biased region" description="Polar residues" evidence="6">
    <location>
        <begin position="630"/>
        <end position="644"/>
    </location>
</feature>
<protein>
    <submittedName>
        <fullName evidence="9">Uncharacterized protein</fullName>
    </submittedName>
</protein>
<accession>A0A1Y1ZS37</accession>
<dbReference type="InterPro" id="IPR008422">
    <property type="entry name" value="KN_HD"/>
</dbReference>
<evidence type="ECO:0000259" key="8">
    <source>
        <dbReference type="PROSITE" id="PS50157"/>
    </source>
</evidence>
<comment type="subcellular location">
    <subcellularLocation>
        <location evidence="5">Nucleus</location>
    </subcellularLocation>
</comment>
<feature type="region of interest" description="Disordered" evidence="6">
    <location>
        <begin position="364"/>
        <end position="385"/>
    </location>
</feature>
<sequence length="944" mass="104300">MDAPNDQSDMAQYFDFGEASIPEATQAVESTTVASPRRSYCPAHGTESTDGCLCHGFQDDFAVPEDLEKQSQPAEHWWPDFSNWIPRYHKPAHPCDYCRSRSLECFIYDSGNTSKGCSPCNALFRPCSFSQPSNDKSKSKTALDTLDVVTEDSAHLFGGLTGKKTMRSLGHVGPIETDETDTAPKKGAAAARFPHAAVKILKAWMNAHIDHPYPTEEEKEQLRVETGLTASQVSNWLANTRRRQKSRPKRCSSPSLRPSTEAINIPPGRTWDSLNPFERWKHSPPENEPAPLTAIARAVETFDLPEANSVSSSFNERKNNSNDSTGSFSILRAPSTTSLETGFTNMSSGSAGSAWSHGSRNSLGSLNSFNSKQERRRRRRVPTRTARLSLDAGPRMFQCTFCTDKFKSKYDWSRHEKSLHLSLEKWICAPIGEVITCSSSGQRKCVFCDEIDPTKEHLATHNRNACEEKGLEARTFYRKDHLRQHLRLMHGVKMTPSMETWKSEAQYIKSRCGFCGMNFDKWQDRVDHLAKEFRNGATMQNWKGCRGLDAHVAALVTNAMPPYLIANESKSPMPFSATNAASMKHHNLSLEKTDLEFLLPNSELLKQLSGSGTYPPFHMGDVTFDGEISPGNSNPVPLNSPQKRSSNDSSPHPNPNATCWEILTLRLGRFARLQSEQHGVDSVTDEILQTAARNILYDSDDSWNQTAADNPEWLNLFKKAHGLPTTTPQRDVLHQHDFLEDLGININASVDPSFNLEHFNTECYLSGSTRVSQAAFAAIPALSSTATTSGTSNIPLTSFSSFSSPDQLDLCLITPEMDEFCFKQASELAQNNNTNTHFKSSDSFSTGGPIPEIPCTTTRDPLETNHFEFPSWDQLPEGFDIPGTTADFGSSVSASASLPTSTGLVNGAQGSIWADSDLGFGLDMDMDLDMSMDLMMGTAANGLG</sequence>
<keyword evidence="4" id="KW-0863">Zinc-finger</keyword>
<feature type="compositionally biased region" description="Polar residues" evidence="6">
    <location>
        <begin position="321"/>
        <end position="331"/>
    </location>
</feature>
<dbReference type="Pfam" id="PF05920">
    <property type="entry name" value="Homeobox_KN"/>
    <property type="match status" value="1"/>
</dbReference>
<keyword evidence="4" id="KW-0479">Metal-binding</keyword>
<dbReference type="CDD" id="cd00086">
    <property type="entry name" value="homeodomain"/>
    <property type="match status" value="1"/>
</dbReference>
<feature type="region of interest" description="Disordered" evidence="6">
    <location>
        <begin position="619"/>
        <end position="655"/>
    </location>
</feature>
<evidence type="ECO:0000256" key="2">
    <source>
        <dbReference type="ARBA" id="ARBA00023155"/>
    </source>
</evidence>
<feature type="domain" description="C2H2-type" evidence="8">
    <location>
        <begin position="397"/>
        <end position="425"/>
    </location>
</feature>
<dbReference type="GO" id="GO:0006355">
    <property type="term" value="P:regulation of DNA-templated transcription"/>
    <property type="evidence" value="ECO:0007669"/>
    <property type="project" value="InterPro"/>
</dbReference>
<dbReference type="GO" id="GO:0003677">
    <property type="term" value="F:DNA binding"/>
    <property type="evidence" value="ECO:0007669"/>
    <property type="project" value="UniProtKB-UniRule"/>
</dbReference>
<dbReference type="STRING" id="1231657.A0A1Y1ZS37"/>
<keyword evidence="10" id="KW-1185">Reference proteome</keyword>
<keyword evidence="2 5" id="KW-0371">Homeobox</keyword>
<organism evidence="9 10">
    <name type="scientific">Clohesyomyces aquaticus</name>
    <dbReference type="NCBI Taxonomy" id="1231657"/>
    <lineage>
        <taxon>Eukaryota</taxon>
        <taxon>Fungi</taxon>
        <taxon>Dikarya</taxon>
        <taxon>Ascomycota</taxon>
        <taxon>Pezizomycotina</taxon>
        <taxon>Dothideomycetes</taxon>
        <taxon>Pleosporomycetidae</taxon>
        <taxon>Pleosporales</taxon>
        <taxon>Lindgomycetaceae</taxon>
        <taxon>Clohesyomyces</taxon>
    </lineage>
</organism>
<dbReference type="SMART" id="SM00389">
    <property type="entry name" value="HOX"/>
    <property type="match status" value="1"/>
</dbReference>